<dbReference type="Pfam" id="PF13306">
    <property type="entry name" value="LRR_5"/>
    <property type="match status" value="1"/>
</dbReference>
<evidence type="ECO:0008006" key="3">
    <source>
        <dbReference type="Google" id="ProtNLM"/>
    </source>
</evidence>
<dbReference type="InterPro" id="IPR026906">
    <property type="entry name" value="LRR_5"/>
</dbReference>
<keyword evidence="2" id="KW-1185">Reference proteome</keyword>
<dbReference type="HOGENOM" id="CLU_064292_0_0_9"/>
<dbReference type="KEGG" id="bpb:bpr_I2282"/>
<evidence type="ECO:0000313" key="2">
    <source>
        <dbReference type="Proteomes" id="UP000001299"/>
    </source>
</evidence>
<dbReference type="EMBL" id="CP001810">
    <property type="protein sequence ID" value="ADL35015.1"/>
    <property type="molecule type" value="Genomic_DNA"/>
</dbReference>
<gene>
    <name evidence="1" type="ordered locus">bpr_I2282</name>
</gene>
<dbReference type="Proteomes" id="UP000001299">
    <property type="component" value="Chromosome 1"/>
</dbReference>
<dbReference type="STRING" id="515622.bpr_I2282"/>
<dbReference type="eggNOG" id="COG4886">
    <property type="taxonomic scope" value="Bacteria"/>
</dbReference>
<organism evidence="1 2">
    <name type="scientific">Butyrivibrio proteoclasticus (strain ATCC 51982 / DSM 14932 / B316)</name>
    <name type="common">Clostridium proteoclasticum</name>
    <dbReference type="NCBI Taxonomy" id="515622"/>
    <lineage>
        <taxon>Bacteria</taxon>
        <taxon>Bacillati</taxon>
        <taxon>Bacillota</taxon>
        <taxon>Clostridia</taxon>
        <taxon>Lachnospirales</taxon>
        <taxon>Lachnospiraceae</taxon>
        <taxon>Butyrivibrio</taxon>
    </lineage>
</organism>
<proteinExistence type="predicted"/>
<name>E0RY60_BUTPB</name>
<accession>E0RY60</accession>
<protein>
    <recommendedName>
        <fullName evidence="3">Leucine rich repeat-containing protein</fullName>
    </recommendedName>
</protein>
<sequence length="318" mass="36347">MFLYELVKDKKDNHEYIEITGYEGSVTDLVIPDEIDGVKVESIGSHAFSSRDDLKSVQIPETVRILRSYVFHNSRNLKKISLYDSIDDYYDGVVRQCDSLEEVDITINRSWFEVMRNFLSDSDRAIRFVIHDKFAAGNDHDMGKAEGSSIEAMLSFPGYVYDFNENTMARTIQFSIAGAGYAYRECVDRRKIDFRQYDSLFAKAMIDGGTICQDIAIGRLLYPLELEERFRASYAEYVRNNGTDILKRFIDLAAGNTEQLAFLGKLLEKDDKGNDRFSDNDIEKAVEYAATKDNPAVTSLFMEKTRKASVGSEFSFKF</sequence>
<dbReference type="AlphaFoldDB" id="E0RY60"/>
<dbReference type="RefSeq" id="WP_013281668.1">
    <property type="nucleotide sequence ID" value="NC_014387.1"/>
</dbReference>
<dbReference type="Gene3D" id="3.80.10.10">
    <property type="entry name" value="Ribonuclease Inhibitor"/>
    <property type="match status" value="1"/>
</dbReference>
<dbReference type="InterPro" id="IPR032675">
    <property type="entry name" value="LRR_dom_sf"/>
</dbReference>
<reference evidence="1 2" key="1">
    <citation type="journal article" date="2010" name="PLoS ONE">
        <title>The glycobiome of the rumen bacterium Butyrivibrio proteoclasticus B316(T) highlights adaptation to a polysaccharide-rich environment.</title>
        <authorList>
            <person name="Kelly W.J."/>
            <person name="Leahy S.C."/>
            <person name="Altermann E."/>
            <person name="Yeoman C.J."/>
            <person name="Dunne J.C."/>
            <person name="Kong Z."/>
            <person name="Pacheco D.M."/>
            <person name="Li D."/>
            <person name="Noel S.J."/>
            <person name="Moon C.D."/>
            <person name="Cookson A.L."/>
            <person name="Attwood G.T."/>
        </authorList>
    </citation>
    <scope>NUCLEOTIDE SEQUENCE [LARGE SCALE GENOMIC DNA]</scope>
    <source>
        <strain evidence="2">ATCC 51982 / DSM 14932 / B316</strain>
    </source>
</reference>
<evidence type="ECO:0000313" key="1">
    <source>
        <dbReference type="EMBL" id="ADL35015.1"/>
    </source>
</evidence>